<dbReference type="Gene3D" id="2.130.10.10">
    <property type="entry name" value="YVTN repeat-like/Quinoprotein amine dehydrogenase"/>
    <property type="match status" value="1"/>
</dbReference>
<dbReference type="STRING" id="1407499.HHUB_1782"/>
<dbReference type="InterPro" id="IPR011047">
    <property type="entry name" value="Quinoprotein_ADH-like_sf"/>
</dbReference>
<organism evidence="3 4">
    <name type="scientific">Halobacterium hubeiense</name>
    <dbReference type="NCBI Taxonomy" id="1407499"/>
    <lineage>
        <taxon>Archaea</taxon>
        <taxon>Methanobacteriati</taxon>
        <taxon>Methanobacteriota</taxon>
        <taxon>Stenosarchaea group</taxon>
        <taxon>Halobacteria</taxon>
        <taxon>Halobacteriales</taxon>
        <taxon>Halobacteriaceae</taxon>
        <taxon>Halobacterium</taxon>
    </lineage>
</organism>
<accession>A0A0U5ACE3</accession>
<protein>
    <recommendedName>
        <fullName evidence="2">Pyrrolo-quinoline quinone repeat domain-containing protein</fullName>
    </recommendedName>
</protein>
<evidence type="ECO:0000313" key="4">
    <source>
        <dbReference type="Proteomes" id="UP000066737"/>
    </source>
</evidence>
<dbReference type="EMBL" id="LN831302">
    <property type="protein sequence ID" value="CQH51872.1"/>
    <property type="molecule type" value="Genomic_DNA"/>
</dbReference>
<keyword evidence="4" id="KW-1185">Reference proteome</keyword>
<dbReference type="InterPro" id="IPR006311">
    <property type="entry name" value="TAT_signal"/>
</dbReference>
<dbReference type="Pfam" id="PF13360">
    <property type="entry name" value="PQQ_2"/>
    <property type="match status" value="3"/>
</dbReference>
<sequence length="391" mass="40257">MPRTRRALLASTAALATGAVAGCSGPLRESRPDATGASDAWATRHGGSRRTRASDAAAVTAAPARQWRDTDFPQYEGAVFTADGGAFVVDTHAVVAVAPDGGVRWRDDAGYYGQPLLTRDAVVADSMDGGLVALDRESGERAWTGAKVAPTALAAGRILGDAGSDTIAAARPGGGTAWSRGAAHADHVPAVACEGDTVVAAYTYRHRPRDDDTTARTRSTVVAYDADSGDVQWQFGVPGTVERLAVRDGWAHVGAGIRGLGAVLSAVSLSEGRVAVRHTFPGAWFDGLTVAGDRAVAAAGPRLAGFDEHFDGPVWRESLPARPSSLAAAGSLVYATWGASADGTVVAAYDPADGTQQWRVTLPTDWGYVAGATDGRVFVAANDDSGLYALG</sequence>
<evidence type="ECO:0000256" key="1">
    <source>
        <dbReference type="SAM" id="MobiDB-lite"/>
    </source>
</evidence>
<dbReference type="AlphaFoldDB" id="A0A0U5ACE3"/>
<proteinExistence type="predicted"/>
<dbReference type="InterPro" id="IPR015943">
    <property type="entry name" value="WD40/YVTN_repeat-like_dom_sf"/>
</dbReference>
<dbReference type="GeneID" id="26658460"/>
<dbReference type="KEGG" id="hhb:Hhub_1782"/>
<name>A0A0U5ACE3_9EURY</name>
<reference evidence="4" key="1">
    <citation type="journal article" date="2016" name="Environ. Microbiol.">
        <title>The complete genome of a viable archaeum isolated from 123-million-year-old rock salt.</title>
        <authorList>
            <person name="Jaakkola S.T."/>
            <person name="Pfeiffer F."/>
            <person name="Ravantti J.J."/>
            <person name="Guo Q."/>
            <person name="Liu Y."/>
            <person name="Chen X."/>
            <person name="Ma H."/>
            <person name="Yang C."/>
            <person name="Oksanen H.M."/>
            <person name="Bamford D.H."/>
        </authorList>
    </citation>
    <scope>NUCLEOTIDE SEQUENCE</scope>
    <source>
        <strain evidence="4">JI20-1</strain>
    </source>
</reference>
<dbReference type="Gene3D" id="2.40.128.630">
    <property type="match status" value="1"/>
</dbReference>
<dbReference type="OrthoDB" id="145878at2157"/>
<feature type="domain" description="Pyrrolo-quinoline quinone repeat" evidence="2">
    <location>
        <begin position="64"/>
        <end position="174"/>
    </location>
</feature>
<dbReference type="SMART" id="SM00564">
    <property type="entry name" value="PQQ"/>
    <property type="match status" value="3"/>
</dbReference>
<evidence type="ECO:0000259" key="2">
    <source>
        <dbReference type="Pfam" id="PF13360"/>
    </source>
</evidence>
<feature type="domain" description="Pyrrolo-quinoline quinone repeat" evidence="2">
    <location>
        <begin position="218"/>
        <end position="330"/>
    </location>
</feature>
<dbReference type="SUPFAM" id="SSF50998">
    <property type="entry name" value="Quinoprotein alcohol dehydrogenase-like"/>
    <property type="match status" value="1"/>
</dbReference>
<evidence type="ECO:0000313" key="3">
    <source>
        <dbReference type="EMBL" id="CQH51872.1"/>
    </source>
</evidence>
<dbReference type="PANTHER" id="PTHR34512:SF30">
    <property type="entry name" value="OUTER MEMBRANE PROTEIN ASSEMBLY FACTOR BAMB"/>
    <property type="match status" value="1"/>
</dbReference>
<feature type="region of interest" description="Disordered" evidence="1">
    <location>
        <begin position="25"/>
        <end position="57"/>
    </location>
</feature>
<dbReference type="RefSeq" id="WP_059056262.1">
    <property type="nucleotide sequence ID" value="NZ_CEML01000002.1"/>
</dbReference>
<dbReference type="InterPro" id="IPR002372">
    <property type="entry name" value="PQQ_rpt_dom"/>
</dbReference>
<feature type="domain" description="Pyrrolo-quinoline quinone repeat" evidence="2">
    <location>
        <begin position="343"/>
        <end position="389"/>
    </location>
</feature>
<dbReference type="InterPro" id="IPR018391">
    <property type="entry name" value="PQQ_b-propeller_rpt"/>
</dbReference>
<gene>
    <name evidence="3" type="ORF">HHUB_1782</name>
</gene>
<dbReference type="PROSITE" id="PS51257">
    <property type="entry name" value="PROKAR_LIPOPROTEIN"/>
    <property type="match status" value="1"/>
</dbReference>
<dbReference type="Proteomes" id="UP000066737">
    <property type="component" value="Chromosome I"/>
</dbReference>
<dbReference type="PROSITE" id="PS51318">
    <property type="entry name" value="TAT"/>
    <property type="match status" value="1"/>
</dbReference>
<dbReference type="PANTHER" id="PTHR34512">
    <property type="entry name" value="CELL SURFACE PROTEIN"/>
    <property type="match status" value="1"/>
</dbReference>